<dbReference type="SUPFAM" id="SSF55144">
    <property type="entry name" value="LigT-like"/>
    <property type="match status" value="1"/>
</dbReference>
<organism evidence="1 2">
    <name type="scientific">Ferroacidibacillus organovorans</name>
    <dbReference type="NCBI Taxonomy" id="1765683"/>
    <lineage>
        <taxon>Bacteria</taxon>
        <taxon>Bacillati</taxon>
        <taxon>Bacillota</taxon>
        <taxon>Bacilli</taxon>
        <taxon>Bacillales</taxon>
        <taxon>Alicyclobacillaceae</taxon>
        <taxon>Ferroacidibacillus</taxon>
    </lineage>
</organism>
<dbReference type="EMBL" id="MWPS01000046">
    <property type="protein sequence ID" value="OPG15045.1"/>
    <property type="molecule type" value="Genomic_DNA"/>
</dbReference>
<dbReference type="AlphaFoldDB" id="A0A1V4EQ28"/>
<name>A0A1V4EQ28_9BACL</name>
<keyword evidence="1" id="KW-0436">Ligase</keyword>
<dbReference type="RefSeq" id="WP_079291811.1">
    <property type="nucleotide sequence ID" value="NZ_LSUQ01000011.1"/>
</dbReference>
<evidence type="ECO:0000313" key="2">
    <source>
        <dbReference type="Proteomes" id="UP000190229"/>
    </source>
</evidence>
<sequence>MQYFVGIVPPTDYKERIVEFQKRWQSNRTWEVAEPHITVKAQSGLGDDLRWLESIKRTCASFPRFTVSIDQPKTFGEAVAYLSVESSEIHDFHERLVEAVSPPPEVMKQYMEMERFIPHLTLGQTHWGMSSEEISEMRSFASITLFPFPTFSVDFIRVFQEIEKNTYILFEDIDLA</sequence>
<protein>
    <submittedName>
        <fullName evidence="1">2'-5' RNA ligase</fullName>
    </submittedName>
</protein>
<proteinExistence type="predicted"/>
<gene>
    <name evidence="1" type="ORF">B2M26_13875</name>
</gene>
<dbReference type="GO" id="GO:0016874">
    <property type="term" value="F:ligase activity"/>
    <property type="evidence" value="ECO:0007669"/>
    <property type="project" value="UniProtKB-KW"/>
</dbReference>
<dbReference type="Gene3D" id="3.90.1140.10">
    <property type="entry name" value="Cyclic phosphodiesterase"/>
    <property type="match status" value="1"/>
</dbReference>
<dbReference type="OrthoDB" id="70764at2"/>
<dbReference type="Pfam" id="PF13563">
    <property type="entry name" value="2_5_RNA_ligase2"/>
    <property type="match status" value="1"/>
</dbReference>
<dbReference type="Proteomes" id="UP000190229">
    <property type="component" value="Unassembled WGS sequence"/>
</dbReference>
<keyword evidence="2" id="KW-1185">Reference proteome</keyword>
<reference evidence="1 2" key="1">
    <citation type="submission" date="2017-02" db="EMBL/GenBank/DDBJ databases">
        <title>Draft genome of Acidibacillus ferrooxidans Huett2.</title>
        <authorList>
            <person name="Schopf S."/>
        </authorList>
    </citation>
    <scope>NUCLEOTIDE SEQUENCE [LARGE SCALE GENOMIC DNA]</scope>
    <source>
        <strain evidence="1 2">Huett2</strain>
    </source>
</reference>
<evidence type="ECO:0000313" key="1">
    <source>
        <dbReference type="EMBL" id="OPG15045.1"/>
    </source>
</evidence>
<comment type="caution">
    <text evidence="1">The sequence shown here is derived from an EMBL/GenBank/DDBJ whole genome shotgun (WGS) entry which is preliminary data.</text>
</comment>
<dbReference type="InterPro" id="IPR009097">
    <property type="entry name" value="Cyclic_Pdiesterase"/>
</dbReference>
<accession>A0A1V4EQ28</accession>